<comment type="caution">
    <text evidence="5">The sequence shown here is derived from an EMBL/GenBank/DDBJ whole genome shotgun (WGS) entry which is preliminary data.</text>
</comment>
<dbReference type="Gene3D" id="3.30.70.920">
    <property type="match status" value="1"/>
</dbReference>
<organism evidence="5 6">
    <name type="scientific">Marinibactrum halimedae</name>
    <dbReference type="NCBI Taxonomy" id="1444977"/>
    <lineage>
        <taxon>Bacteria</taxon>
        <taxon>Pseudomonadati</taxon>
        <taxon>Pseudomonadota</taxon>
        <taxon>Gammaproteobacteria</taxon>
        <taxon>Cellvibrionales</taxon>
        <taxon>Cellvibrionaceae</taxon>
        <taxon>Marinibactrum</taxon>
    </lineage>
</organism>
<dbReference type="InterPro" id="IPR011991">
    <property type="entry name" value="ArsR-like_HTH"/>
</dbReference>
<evidence type="ECO:0000256" key="1">
    <source>
        <dbReference type="ARBA" id="ARBA00023015"/>
    </source>
</evidence>
<dbReference type="CDD" id="cd00090">
    <property type="entry name" value="HTH_ARSR"/>
    <property type="match status" value="1"/>
</dbReference>
<dbReference type="AlphaFoldDB" id="A0AA37WNQ6"/>
<dbReference type="InterPro" id="IPR036388">
    <property type="entry name" value="WH-like_DNA-bd_sf"/>
</dbReference>
<dbReference type="PROSITE" id="PS00519">
    <property type="entry name" value="HTH_ASNC_1"/>
    <property type="match status" value="1"/>
</dbReference>
<dbReference type="Gene3D" id="1.10.10.10">
    <property type="entry name" value="Winged helix-like DNA-binding domain superfamily/Winged helix DNA-binding domain"/>
    <property type="match status" value="1"/>
</dbReference>
<accession>A0AA37WNQ6</accession>
<proteinExistence type="predicted"/>
<dbReference type="PROSITE" id="PS50956">
    <property type="entry name" value="HTH_ASNC_2"/>
    <property type="match status" value="1"/>
</dbReference>
<dbReference type="GO" id="GO:0005829">
    <property type="term" value="C:cytosol"/>
    <property type="evidence" value="ECO:0007669"/>
    <property type="project" value="TreeGrafter"/>
</dbReference>
<evidence type="ECO:0000313" key="6">
    <source>
        <dbReference type="Proteomes" id="UP001156870"/>
    </source>
</evidence>
<dbReference type="PANTHER" id="PTHR30154:SF34">
    <property type="entry name" value="TRANSCRIPTIONAL REGULATOR AZLB"/>
    <property type="match status" value="1"/>
</dbReference>
<evidence type="ECO:0000313" key="5">
    <source>
        <dbReference type="EMBL" id="GLS25192.1"/>
    </source>
</evidence>
<protein>
    <recommendedName>
        <fullName evidence="4">HTH asnC-type domain-containing protein</fullName>
    </recommendedName>
</protein>
<dbReference type="GO" id="GO:0006355">
    <property type="term" value="P:regulation of DNA-templated transcription"/>
    <property type="evidence" value="ECO:0007669"/>
    <property type="project" value="UniProtKB-ARBA"/>
</dbReference>
<keyword evidence="6" id="KW-1185">Reference proteome</keyword>
<dbReference type="Proteomes" id="UP001156870">
    <property type="component" value="Unassembled WGS sequence"/>
</dbReference>
<dbReference type="Pfam" id="PF01037">
    <property type="entry name" value="AsnC_trans_reg"/>
    <property type="match status" value="1"/>
</dbReference>
<dbReference type="GO" id="GO:0043565">
    <property type="term" value="F:sequence-specific DNA binding"/>
    <property type="evidence" value="ECO:0007669"/>
    <property type="project" value="InterPro"/>
</dbReference>
<keyword evidence="1" id="KW-0805">Transcription regulation</keyword>
<dbReference type="FunFam" id="1.10.10.10:FF:000186">
    <property type="entry name" value="AsnC family transcriptional regulator"/>
    <property type="match status" value="1"/>
</dbReference>
<dbReference type="InterPro" id="IPR036390">
    <property type="entry name" value="WH_DNA-bd_sf"/>
</dbReference>
<reference evidence="5 6" key="1">
    <citation type="journal article" date="2014" name="Int. J. Syst. Evol. Microbiol.">
        <title>Complete genome sequence of Corynebacterium casei LMG S-19264T (=DSM 44701T), isolated from a smear-ripened cheese.</title>
        <authorList>
            <consortium name="US DOE Joint Genome Institute (JGI-PGF)"/>
            <person name="Walter F."/>
            <person name="Albersmeier A."/>
            <person name="Kalinowski J."/>
            <person name="Ruckert C."/>
        </authorList>
    </citation>
    <scope>NUCLEOTIDE SEQUENCE [LARGE SCALE GENOMIC DNA]</scope>
    <source>
        <strain evidence="5 6">NBRC 110095</strain>
    </source>
</reference>
<gene>
    <name evidence="5" type="ORF">GCM10007877_09060</name>
</gene>
<dbReference type="SUPFAM" id="SSF46785">
    <property type="entry name" value="Winged helix' DNA-binding domain"/>
    <property type="match status" value="1"/>
</dbReference>
<sequence length="160" mass="18333">MNSFDMDRCDKAIIDSLQRDGKLTNQELATRVNLSPAPCLRRVKRLEKEGVIKGYTCLVNRVALGAHLLAFVQVSLNRHTIDATELFNEFVERCEQVIECYSTSGEYDYLLKVVAHDMVEMEDFLLHELMAMNVISTANTNFVLGERKHTTVIPDLRRKK</sequence>
<evidence type="ECO:0000256" key="3">
    <source>
        <dbReference type="ARBA" id="ARBA00023163"/>
    </source>
</evidence>
<dbReference type="InterPro" id="IPR019887">
    <property type="entry name" value="Tscrpt_reg_AsnC/Lrp_C"/>
</dbReference>
<evidence type="ECO:0000259" key="4">
    <source>
        <dbReference type="PROSITE" id="PS50956"/>
    </source>
</evidence>
<dbReference type="InterPro" id="IPR019885">
    <property type="entry name" value="Tscrpt_reg_HTH_AsnC-type_CS"/>
</dbReference>
<feature type="domain" description="HTH asnC-type" evidence="4">
    <location>
        <begin position="6"/>
        <end position="67"/>
    </location>
</feature>
<dbReference type="EMBL" id="BSPD01000027">
    <property type="protein sequence ID" value="GLS25192.1"/>
    <property type="molecule type" value="Genomic_DNA"/>
</dbReference>
<dbReference type="Pfam" id="PF13412">
    <property type="entry name" value="HTH_24"/>
    <property type="match status" value="1"/>
</dbReference>
<dbReference type="InterPro" id="IPR011008">
    <property type="entry name" value="Dimeric_a/b-barrel"/>
</dbReference>
<dbReference type="GO" id="GO:0043200">
    <property type="term" value="P:response to amino acid"/>
    <property type="evidence" value="ECO:0007669"/>
    <property type="project" value="TreeGrafter"/>
</dbReference>
<dbReference type="SUPFAM" id="SSF54909">
    <property type="entry name" value="Dimeric alpha+beta barrel"/>
    <property type="match status" value="1"/>
</dbReference>
<keyword evidence="2" id="KW-0238">DNA-binding</keyword>
<dbReference type="SMART" id="SM00344">
    <property type="entry name" value="HTH_ASNC"/>
    <property type="match status" value="1"/>
</dbReference>
<dbReference type="PANTHER" id="PTHR30154">
    <property type="entry name" value="LEUCINE-RESPONSIVE REGULATORY PROTEIN"/>
    <property type="match status" value="1"/>
</dbReference>
<dbReference type="PRINTS" id="PR00033">
    <property type="entry name" value="HTHASNC"/>
</dbReference>
<evidence type="ECO:0000256" key="2">
    <source>
        <dbReference type="ARBA" id="ARBA00023125"/>
    </source>
</evidence>
<dbReference type="InterPro" id="IPR000485">
    <property type="entry name" value="AsnC-type_HTH_dom"/>
</dbReference>
<dbReference type="InterPro" id="IPR019888">
    <property type="entry name" value="Tscrpt_reg_AsnC-like"/>
</dbReference>
<name>A0AA37WNQ6_9GAMM</name>
<keyword evidence="3" id="KW-0804">Transcription</keyword>